<proteinExistence type="predicted"/>
<keyword evidence="3" id="KW-1185">Reference proteome</keyword>
<accession>F4X6B2</accession>
<evidence type="ECO:0000313" key="3">
    <source>
        <dbReference type="Proteomes" id="UP000007755"/>
    </source>
</evidence>
<dbReference type="Proteomes" id="UP000007755">
    <property type="component" value="Unassembled WGS sequence"/>
</dbReference>
<feature type="region of interest" description="Disordered" evidence="1">
    <location>
        <begin position="1"/>
        <end position="26"/>
    </location>
</feature>
<gene>
    <name evidence="2" type="ORF">G5I_13926</name>
</gene>
<evidence type="ECO:0000313" key="2">
    <source>
        <dbReference type="EMBL" id="EGI58020.1"/>
    </source>
</evidence>
<sequence>MISNSLSRKQSVYSRDDEDTTGTGKCRIPDEDTTAIEYFNETIFSVCETLIYGVPELVIKIILYIRWVRMHFNVHNHLNHTFPFVPLVLGHPIYLELSLPLSFLTLRNEAHLRRTFFLTPFIDFLPKIVTELKTTLPMYRNLCTIHVGSVDVEKRNGSRKRSNEAIAKRYAQEFRDRRDPCHHPGTQAVWEYCSPDTAYVHEGLIAAREQVVAGEDRLSQNSILHMTTLPEDFDTKCIVRIFSRKGERRSTKPLKSRANFLVSGHDREVATFPNGDANVRVGSLKKTKFMKASERKYGFEFLKYNCDIGQTESSMRLTESRKTNAMRKM</sequence>
<feature type="compositionally biased region" description="Polar residues" evidence="1">
    <location>
        <begin position="1"/>
        <end position="13"/>
    </location>
</feature>
<protein>
    <submittedName>
        <fullName evidence="2">Uncharacterized protein</fullName>
    </submittedName>
</protein>
<organism evidence="3">
    <name type="scientific">Acromyrmex echinatior</name>
    <name type="common">Panamanian leafcutter ant</name>
    <name type="synonym">Acromyrmex octospinosus echinatior</name>
    <dbReference type="NCBI Taxonomy" id="103372"/>
    <lineage>
        <taxon>Eukaryota</taxon>
        <taxon>Metazoa</taxon>
        <taxon>Ecdysozoa</taxon>
        <taxon>Arthropoda</taxon>
        <taxon>Hexapoda</taxon>
        <taxon>Insecta</taxon>
        <taxon>Pterygota</taxon>
        <taxon>Neoptera</taxon>
        <taxon>Endopterygota</taxon>
        <taxon>Hymenoptera</taxon>
        <taxon>Apocrita</taxon>
        <taxon>Aculeata</taxon>
        <taxon>Formicoidea</taxon>
        <taxon>Formicidae</taxon>
        <taxon>Myrmicinae</taxon>
        <taxon>Acromyrmex</taxon>
    </lineage>
</organism>
<dbReference type="EMBL" id="GL888802">
    <property type="protein sequence ID" value="EGI58020.1"/>
    <property type="molecule type" value="Genomic_DNA"/>
</dbReference>
<dbReference type="AlphaFoldDB" id="F4X6B2"/>
<reference evidence="2" key="1">
    <citation type="submission" date="2011-02" db="EMBL/GenBank/DDBJ databases">
        <title>The genome of the leaf-cutting ant Acromyrmex echinatior suggests key adaptations to social evolution and fungus farming.</title>
        <authorList>
            <person name="Nygaard S."/>
            <person name="Zhang G."/>
        </authorList>
    </citation>
    <scope>NUCLEOTIDE SEQUENCE</scope>
</reference>
<evidence type="ECO:0000256" key="1">
    <source>
        <dbReference type="SAM" id="MobiDB-lite"/>
    </source>
</evidence>
<dbReference type="InParanoid" id="F4X6B2"/>
<name>F4X6B2_ACREC</name>